<dbReference type="EMBL" id="FNUT01000006">
    <property type="protein sequence ID" value="SEG23623.1"/>
    <property type="molecule type" value="Genomic_DNA"/>
</dbReference>
<comment type="similarity">
    <text evidence="1">Belongs to the TmoD/XamoD family.</text>
</comment>
<dbReference type="Gene3D" id="3.90.56.10">
    <property type="entry name" value="Monooxygenase component MmoB/DmpM"/>
    <property type="match status" value="1"/>
</dbReference>
<dbReference type="InterPro" id="IPR003454">
    <property type="entry name" value="MOase_MmoB_DmpM"/>
</dbReference>
<dbReference type="InterPro" id="IPR036889">
    <property type="entry name" value="mOase_MmoB_DmpM_sf"/>
</dbReference>
<evidence type="ECO:0000313" key="2">
    <source>
        <dbReference type="EMBL" id="SEG23623.1"/>
    </source>
</evidence>
<dbReference type="AlphaFoldDB" id="A0A1H5YHN9"/>
<gene>
    <name evidence="2" type="ORF">SAMN05421877_1067</name>
</gene>
<dbReference type="OrthoDB" id="9805636at2"/>
<organism evidence="2 3">
    <name type="scientific">Sphingobacterium lactis</name>
    <dbReference type="NCBI Taxonomy" id="797291"/>
    <lineage>
        <taxon>Bacteria</taxon>
        <taxon>Pseudomonadati</taxon>
        <taxon>Bacteroidota</taxon>
        <taxon>Sphingobacteriia</taxon>
        <taxon>Sphingobacteriales</taxon>
        <taxon>Sphingobacteriaceae</taxon>
        <taxon>Sphingobacterium</taxon>
    </lineage>
</organism>
<reference evidence="3" key="1">
    <citation type="submission" date="2016-10" db="EMBL/GenBank/DDBJ databases">
        <authorList>
            <person name="Varghese N."/>
            <person name="Submissions S."/>
        </authorList>
    </citation>
    <scope>NUCLEOTIDE SEQUENCE [LARGE SCALE GENOMIC DNA]</scope>
    <source>
        <strain evidence="3">DSM 22361</strain>
    </source>
</reference>
<dbReference type="SUPFAM" id="SSF56029">
    <property type="entry name" value="Monooxygenase (hydroxylase) regulatory protein"/>
    <property type="match status" value="1"/>
</dbReference>
<proteinExistence type="inferred from homology"/>
<sequence length="91" mass="10136">MADVSKVFLALQAVEESKAVVAAIEKDNPATVIEYDAAMVKITTPGRLTIHAQTVSDLIGREWDTQELQIILITLSGNVDEDYDHFTLFWD</sequence>
<dbReference type="Proteomes" id="UP000236731">
    <property type="component" value="Unassembled WGS sequence"/>
</dbReference>
<dbReference type="RefSeq" id="WP_103906197.1">
    <property type="nucleotide sequence ID" value="NZ_CP049246.1"/>
</dbReference>
<evidence type="ECO:0000256" key="1">
    <source>
        <dbReference type="ARBA" id="ARBA00006313"/>
    </source>
</evidence>
<protein>
    <submittedName>
        <fullName evidence="2">Phenol hydroxylase P2 protein</fullName>
    </submittedName>
</protein>
<accession>A0A1H5YHN9</accession>
<dbReference type="Pfam" id="PF02406">
    <property type="entry name" value="MmoB_DmpM"/>
    <property type="match status" value="1"/>
</dbReference>
<keyword evidence="3" id="KW-1185">Reference proteome</keyword>
<dbReference type="GO" id="GO:0004497">
    <property type="term" value="F:monooxygenase activity"/>
    <property type="evidence" value="ECO:0007669"/>
    <property type="project" value="InterPro"/>
</dbReference>
<name>A0A1H5YHN9_9SPHI</name>
<evidence type="ECO:0000313" key="3">
    <source>
        <dbReference type="Proteomes" id="UP000236731"/>
    </source>
</evidence>